<feature type="chain" id="PRO_5041698670" description="Lipoprotein" evidence="1">
    <location>
        <begin position="21"/>
        <end position="217"/>
    </location>
</feature>
<dbReference type="KEGG" id="nnv:QNH39_01075"/>
<gene>
    <name evidence="2" type="ORF">QNH39_01075</name>
</gene>
<keyword evidence="1" id="KW-0732">Signal</keyword>
<evidence type="ECO:0008006" key="4">
    <source>
        <dbReference type="Google" id="ProtNLM"/>
    </source>
</evidence>
<organism evidence="2 3">
    <name type="scientific">Neobacillus novalis</name>
    <dbReference type="NCBI Taxonomy" id="220687"/>
    <lineage>
        <taxon>Bacteria</taxon>
        <taxon>Bacillati</taxon>
        <taxon>Bacillota</taxon>
        <taxon>Bacilli</taxon>
        <taxon>Bacillales</taxon>
        <taxon>Bacillaceae</taxon>
        <taxon>Neobacillus</taxon>
    </lineage>
</organism>
<feature type="signal peptide" evidence="1">
    <location>
        <begin position="1"/>
        <end position="20"/>
    </location>
</feature>
<dbReference type="RefSeq" id="WP_066094850.1">
    <property type="nucleotide sequence ID" value="NZ_CP126114.1"/>
</dbReference>
<reference evidence="2" key="1">
    <citation type="submission" date="2023-05" db="EMBL/GenBank/DDBJ databases">
        <title>Comparative genomics of Bacillaceae isolates and their secondary metabolite potential.</title>
        <authorList>
            <person name="Song L."/>
            <person name="Nielsen L.J."/>
            <person name="Mohite O."/>
            <person name="Xu X."/>
            <person name="Weber T."/>
            <person name="Kovacs A.T."/>
        </authorList>
    </citation>
    <scope>NUCLEOTIDE SEQUENCE</scope>
    <source>
        <strain evidence="2">XLM17</strain>
    </source>
</reference>
<dbReference type="Proteomes" id="UP001178288">
    <property type="component" value="Chromosome"/>
</dbReference>
<dbReference type="EMBL" id="CP126114">
    <property type="protein sequence ID" value="WHY86520.1"/>
    <property type="molecule type" value="Genomic_DNA"/>
</dbReference>
<protein>
    <recommendedName>
        <fullName evidence="4">Lipoprotein</fullName>
    </recommendedName>
</protein>
<accession>A0AA95S927</accession>
<proteinExistence type="predicted"/>
<dbReference type="PROSITE" id="PS51257">
    <property type="entry name" value="PROKAR_LIPOPROTEIN"/>
    <property type="match status" value="1"/>
</dbReference>
<keyword evidence="3" id="KW-1185">Reference proteome</keyword>
<name>A0AA95S927_9BACI</name>
<evidence type="ECO:0000256" key="1">
    <source>
        <dbReference type="SAM" id="SignalP"/>
    </source>
</evidence>
<evidence type="ECO:0000313" key="2">
    <source>
        <dbReference type="EMBL" id="WHY86520.1"/>
    </source>
</evidence>
<sequence length="217" mass="25120">MKRIFLIVGMVMLIITTGCTNLSTKKAEQNPKPTQTEMENEDSAKTIEKENAVFNSVPVFELSAEDVYEKLSKSKGLTSSIAKNKMSSTFTGDNHYMVTTVYNHHDEKIDRFFIQISNFHFYNNKKQRNVVADNFKEIFNILNVQYDENKLFDILKTDVTKKRENKIDSYPEDIKIFPYDKIWIGVEGIYNTNNEPKPNQLQVSIFPTKPEGYSDGF</sequence>
<evidence type="ECO:0000313" key="3">
    <source>
        <dbReference type="Proteomes" id="UP001178288"/>
    </source>
</evidence>
<dbReference type="AlphaFoldDB" id="A0AA95S927"/>